<sequence length="195" mass="22681">MLKIIVLVLLLSAAKQLGNAAEVEPPQSLGSTTETKKSNSFKEFWTNHTKVWTIKSTYIFSYTCEREVPTNMNDTGLQITTYFDTRNSFTLNWTFTENDTITCALSSSVELKRQILYQKETCAVFKIQVLWRSQNKTSDNTHVQGKTYYKLVVDDKDKDRNSTDCTKKYRKARGKEKNYNVYRKSCKQIENIYSK</sequence>
<protein>
    <submittedName>
        <fullName evidence="2">Lipocalin</fullName>
    </submittedName>
</protein>
<evidence type="ECO:0000256" key="1">
    <source>
        <dbReference type="SAM" id="SignalP"/>
    </source>
</evidence>
<keyword evidence="1" id="KW-0732">Signal</keyword>
<organism evidence="2">
    <name type="scientific">Rhipicephalus zambeziensis</name>
    <dbReference type="NCBI Taxonomy" id="60191"/>
    <lineage>
        <taxon>Eukaryota</taxon>
        <taxon>Metazoa</taxon>
        <taxon>Ecdysozoa</taxon>
        <taxon>Arthropoda</taxon>
        <taxon>Chelicerata</taxon>
        <taxon>Arachnida</taxon>
        <taxon>Acari</taxon>
        <taxon>Parasitiformes</taxon>
        <taxon>Ixodida</taxon>
        <taxon>Ixodoidea</taxon>
        <taxon>Ixodidae</taxon>
        <taxon>Rhipicephalinae</taxon>
        <taxon>Rhipicephalus</taxon>
        <taxon>Rhipicephalus</taxon>
    </lineage>
</organism>
<proteinExistence type="predicted"/>
<dbReference type="EMBL" id="GFPF01004033">
    <property type="protein sequence ID" value="MAA15179.1"/>
    <property type="molecule type" value="Transcribed_RNA"/>
</dbReference>
<dbReference type="InterPro" id="IPR012674">
    <property type="entry name" value="Calycin"/>
</dbReference>
<accession>A0A224YHF1</accession>
<dbReference type="Gene3D" id="2.40.128.20">
    <property type="match status" value="1"/>
</dbReference>
<evidence type="ECO:0000313" key="2">
    <source>
        <dbReference type="EMBL" id="MAA15179.1"/>
    </source>
</evidence>
<feature type="signal peptide" evidence="1">
    <location>
        <begin position="1"/>
        <end position="20"/>
    </location>
</feature>
<name>A0A224YHF1_9ACAR</name>
<reference evidence="2" key="1">
    <citation type="journal article" date="2017" name="Parasit. Vectors">
        <title>Sialotranscriptomics of Rhipicephalus zambeziensis reveals intricate expression profiles of secretory proteins and suggests tight temporal transcriptional regulation during blood-feeding.</title>
        <authorList>
            <person name="de Castro M.H."/>
            <person name="de Klerk D."/>
            <person name="Pienaar R."/>
            <person name="Rees D.J.G."/>
            <person name="Mans B.J."/>
        </authorList>
    </citation>
    <scope>NUCLEOTIDE SEQUENCE</scope>
    <source>
        <tissue evidence="2">Salivary glands</tissue>
    </source>
</reference>
<feature type="chain" id="PRO_5013324980" evidence="1">
    <location>
        <begin position="21"/>
        <end position="195"/>
    </location>
</feature>
<dbReference type="AlphaFoldDB" id="A0A224YHF1"/>